<dbReference type="RefSeq" id="WP_249282031.1">
    <property type="nucleotide sequence ID" value="NZ_JACRST010000002.1"/>
</dbReference>
<dbReference type="Gene3D" id="3.30.70.1320">
    <property type="entry name" value="Multidrug efflux transporter AcrB pore domain like"/>
    <property type="match status" value="1"/>
</dbReference>
<dbReference type="Proteomes" id="UP000653127">
    <property type="component" value="Unassembled WGS sequence"/>
</dbReference>
<dbReference type="PRINTS" id="PR00702">
    <property type="entry name" value="ACRIFLAVINRP"/>
</dbReference>
<feature type="transmembrane region" description="Helical" evidence="2">
    <location>
        <begin position="899"/>
        <end position="920"/>
    </location>
</feature>
<dbReference type="InterPro" id="IPR001036">
    <property type="entry name" value="Acrflvin-R"/>
</dbReference>
<gene>
    <name evidence="3" type="ORF">H8711_02865</name>
</gene>
<dbReference type="SUPFAM" id="SSF82714">
    <property type="entry name" value="Multidrug efflux transporter AcrB TolC docking domain, DN and DC subdomains"/>
    <property type="match status" value="2"/>
</dbReference>
<dbReference type="SUPFAM" id="SSF82866">
    <property type="entry name" value="Multidrug efflux transporter AcrB transmembrane domain"/>
    <property type="match status" value="2"/>
</dbReference>
<feature type="transmembrane region" description="Helical" evidence="2">
    <location>
        <begin position="977"/>
        <end position="1001"/>
    </location>
</feature>
<feature type="region of interest" description="Disordered" evidence="1">
    <location>
        <begin position="1005"/>
        <end position="1035"/>
    </location>
</feature>
<dbReference type="Gene3D" id="3.30.70.1440">
    <property type="entry name" value="Multidrug efflux transporter AcrB pore domain"/>
    <property type="match status" value="1"/>
</dbReference>
<evidence type="ECO:0000256" key="2">
    <source>
        <dbReference type="SAM" id="Phobius"/>
    </source>
</evidence>
<feature type="transmembrane region" description="Helical" evidence="2">
    <location>
        <begin position="874"/>
        <end position="893"/>
    </location>
</feature>
<name>A0A926DW86_9FIRM</name>
<dbReference type="Pfam" id="PF00873">
    <property type="entry name" value="ACR_tran"/>
    <property type="match status" value="1"/>
</dbReference>
<keyword evidence="2" id="KW-0472">Membrane</keyword>
<keyword evidence="4" id="KW-1185">Reference proteome</keyword>
<dbReference type="SUPFAM" id="SSF82693">
    <property type="entry name" value="Multidrug efflux transporter AcrB pore domain, PN1, PN2, PC1 and PC2 subdomains"/>
    <property type="match status" value="3"/>
</dbReference>
<accession>A0A926DW86</accession>
<dbReference type="PANTHER" id="PTHR32063">
    <property type="match status" value="1"/>
</dbReference>
<feature type="transmembrane region" description="Helical" evidence="2">
    <location>
        <begin position="382"/>
        <end position="403"/>
    </location>
</feature>
<comment type="caution">
    <text evidence="3">The sequence shown here is derived from an EMBL/GenBank/DDBJ whole genome shotgun (WGS) entry which is preliminary data.</text>
</comment>
<dbReference type="InterPro" id="IPR027463">
    <property type="entry name" value="AcrB_DN_DC_subdom"/>
</dbReference>
<keyword evidence="2" id="KW-1133">Transmembrane helix</keyword>
<feature type="transmembrane region" description="Helical" evidence="2">
    <location>
        <begin position="518"/>
        <end position="538"/>
    </location>
</feature>
<feature type="transmembrane region" description="Helical" evidence="2">
    <location>
        <begin position="844"/>
        <end position="862"/>
    </location>
</feature>
<proteinExistence type="predicted"/>
<dbReference type="Gene3D" id="1.20.1640.10">
    <property type="entry name" value="Multidrug efflux transporter AcrB transmembrane domain"/>
    <property type="match status" value="2"/>
</dbReference>
<feature type="transmembrane region" description="Helical" evidence="2">
    <location>
        <begin position="947"/>
        <end position="965"/>
    </location>
</feature>
<feature type="transmembrane region" description="Helical" evidence="2">
    <location>
        <begin position="459"/>
        <end position="482"/>
    </location>
</feature>
<dbReference type="GO" id="GO:0042910">
    <property type="term" value="F:xenobiotic transmembrane transporter activity"/>
    <property type="evidence" value="ECO:0007669"/>
    <property type="project" value="TreeGrafter"/>
</dbReference>
<feature type="transmembrane region" description="Helical" evidence="2">
    <location>
        <begin position="356"/>
        <end position="376"/>
    </location>
</feature>
<sequence>MNLTKLSLKRPVSVVIVVLALVVFGISAIFSSPLELMPEMEMPMLIVGTTYPGAGPEEVEDLVTSKVESAVANLNGVKNITSQSSENLSMVMLELEYGTNMDVAHMDLQEKINMYVNSLPDDASKPIIIEISMDMLDTITLSAEGRGDVKLLNVLDDEIVPEFEKIAGVASVDISGGREDYIRVELKEEQLKQFGLDLSSVSSAIASANFSIPAGDVGRGDVDLTVRGEVDYNTTASLRNIPITTRSGAIIRLSDVADIYETQEDLDSISRYNGSESVSLGIKKRQSADTLSVTRAVNKEVERINASRTDIQLSVVNDTSTMIVNSTQSVATTLVLGVIISMAVLFLFFGDLKASLIVGSSMPISLLLTLIIMNLMDISLNVVSLGGLVIGVGMMVDNSIVVVESCFRVKDRIPSFRESALEGAKVVTSSIIASTITTIVVFLPISLMQGMSGQMFKQLGFTIIFSLTASLISALTLVPLLFCRLRPMEKKNTPISRGLARVEKGYGNFLRKTFRFKWLVVLVAVLLLIASFFLFSTLQMELMPQIDQGQVSIEVNTKPGLKLSEMEPTLNRLEQMVAEHPDVERYLVTTGGGLFGSGSGATVSAYLKGDREMTTREVVAQWQEATRDITNCEVKVSSASNFSSITGDGSVQINLQGSDLDTLKEGADLVEETMRKNSAIINVSSSLTKGNPQAEVVVDPLKASAYGLTPVQVMGMVRTNLVGAEATTIRQDGVEYSVQVEYPEGRFENVNDLATMLLPTTTGGQVQLTEIAEIRYSDAPQSIMRKNNRYIVTVTGQPAESAKNRGKNEITVSDEINAEVAKLALPEGVSLEQSDMQEQMQEEFSALFGAIATAVLLVFMVMTMQFESARFSGLVMLCIPFCLIGSFGLMWLTGTTVSMISLMGLLMLVGTVVNNGILFIDTANQLRASMDAETALIYAGRTRLRPILMTTLTTILSMVPMAIGIGESAELMRGMAVVIIGGLIASTLLTLLLIPSFYLLFDGKKKKPSGDEPEEQPQQSLEEMREIDYLMDSES</sequence>
<dbReference type="PANTHER" id="PTHR32063:SF0">
    <property type="entry name" value="SWARMING MOTILITY PROTEIN SWRC"/>
    <property type="match status" value="1"/>
</dbReference>
<dbReference type="Gene3D" id="3.30.70.1430">
    <property type="entry name" value="Multidrug efflux transporter AcrB pore domain"/>
    <property type="match status" value="2"/>
</dbReference>
<keyword evidence="2" id="KW-0812">Transmembrane</keyword>
<organism evidence="3 4">
    <name type="scientific">Ligaoa zhengdingensis</name>
    <dbReference type="NCBI Taxonomy" id="2763658"/>
    <lineage>
        <taxon>Bacteria</taxon>
        <taxon>Bacillati</taxon>
        <taxon>Bacillota</taxon>
        <taxon>Clostridia</taxon>
        <taxon>Eubacteriales</taxon>
        <taxon>Oscillospiraceae</taxon>
        <taxon>Ligaoa</taxon>
    </lineage>
</organism>
<dbReference type="GO" id="GO:0005886">
    <property type="term" value="C:plasma membrane"/>
    <property type="evidence" value="ECO:0007669"/>
    <property type="project" value="TreeGrafter"/>
</dbReference>
<protein>
    <submittedName>
        <fullName evidence="3">Efflux RND transporter permease subunit</fullName>
    </submittedName>
</protein>
<reference evidence="3" key="1">
    <citation type="submission" date="2020-08" db="EMBL/GenBank/DDBJ databases">
        <title>Genome public.</title>
        <authorList>
            <person name="Liu C."/>
            <person name="Sun Q."/>
        </authorList>
    </citation>
    <scope>NUCLEOTIDE SEQUENCE</scope>
    <source>
        <strain evidence="3">NSJ-31</strain>
    </source>
</reference>
<dbReference type="Gene3D" id="3.30.2090.10">
    <property type="entry name" value="Multidrug efflux transporter AcrB TolC docking domain, DN and DC subdomains"/>
    <property type="match status" value="2"/>
</dbReference>
<evidence type="ECO:0000313" key="3">
    <source>
        <dbReference type="EMBL" id="MBC8545881.1"/>
    </source>
</evidence>
<feature type="transmembrane region" description="Helical" evidence="2">
    <location>
        <begin position="330"/>
        <end position="349"/>
    </location>
</feature>
<dbReference type="EMBL" id="JACRST010000002">
    <property type="protein sequence ID" value="MBC8545881.1"/>
    <property type="molecule type" value="Genomic_DNA"/>
</dbReference>
<feature type="transmembrane region" description="Helical" evidence="2">
    <location>
        <begin position="424"/>
        <end position="447"/>
    </location>
</feature>
<evidence type="ECO:0000256" key="1">
    <source>
        <dbReference type="SAM" id="MobiDB-lite"/>
    </source>
</evidence>
<dbReference type="AlphaFoldDB" id="A0A926DW86"/>
<evidence type="ECO:0000313" key="4">
    <source>
        <dbReference type="Proteomes" id="UP000653127"/>
    </source>
</evidence>
<feature type="transmembrane region" description="Helical" evidence="2">
    <location>
        <begin position="12"/>
        <end position="30"/>
    </location>
</feature>